<comment type="caution">
    <text evidence="1">The sequence shown here is derived from an EMBL/GenBank/DDBJ whole genome shotgun (WGS) entry which is preliminary data.</text>
</comment>
<protein>
    <submittedName>
        <fullName evidence="1">Uncharacterized protein</fullName>
    </submittedName>
</protein>
<evidence type="ECO:0000313" key="2">
    <source>
        <dbReference type="Proteomes" id="UP001638806"/>
    </source>
</evidence>
<dbReference type="Proteomes" id="UP001638806">
    <property type="component" value="Unassembled WGS sequence"/>
</dbReference>
<organism evidence="1 2">
    <name type="scientific">Purpureocillium lilacinum</name>
    <name type="common">Paecilomyces lilacinus</name>
    <dbReference type="NCBI Taxonomy" id="33203"/>
    <lineage>
        <taxon>Eukaryota</taxon>
        <taxon>Fungi</taxon>
        <taxon>Dikarya</taxon>
        <taxon>Ascomycota</taxon>
        <taxon>Pezizomycotina</taxon>
        <taxon>Sordariomycetes</taxon>
        <taxon>Hypocreomycetidae</taxon>
        <taxon>Hypocreales</taxon>
        <taxon>Ophiocordycipitaceae</taxon>
        <taxon>Purpureocillium</taxon>
    </lineage>
</organism>
<sequence length="419" mass="44674">GAHRQCSCPILFLDLQLASPHHNSRASHCFFPRPATTQPTSTSLSLVQHGGWMLLGRRRGPRDIGASCRSPCPHDHGSDDSHGHGHDHGYDHEHGSCGGHAESESLAPCDQAGECCDDAQGCCDSSASTKSATLTCCDSNEEHCDEKCIIAAAALECEKTCESDVAGHDAHASHDHAHDQNGQHPASACSTHLAKAFDQYAAYLESARCICRSILERGWSTTCCAEQPKQTPKAAPVEVVAHAHATGQGAHTHDGPHHHHGIKRRGKKARHQHAVLATKEEQDGGCCSGHQVEHGHQSDKDAALRPANTDLERAEGLEHVALTVDGMTCSGCGNKMERTLKALPGVSSVRVNFVMGSAEFSLDTDVTTPDEVIRATERATGFRCTRLSNDDQTVDLLASGALPKCSPTLPSQELPKPPS</sequence>
<name>A0ACC4DK91_PURLI</name>
<dbReference type="EMBL" id="JBGNUJ010000008">
    <property type="protein sequence ID" value="KAL3956734.1"/>
    <property type="molecule type" value="Genomic_DNA"/>
</dbReference>
<evidence type="ECO:0000313" key="1">
    <source>
        <dbReference type="EMBL" id="KAL3956734.1"/>
    </source>
</evidence>
<feature type="non-terminal residue" evidence="1">
    <location>
        <position position="1"/>
    </location>
</feature>
<gene>
    <name evidence="1" type="ORF">ACCO45_009580</name>
</gene>
<reference evidence="1" key="1">
    <citation type="submission" date="2024-12" db="EMBL/GenBank/DDBJ databases">
        <title>Comparative genomics and development of molecular markers within Purpureocillium lilacinum and among Purpureocillium species.</title>
        <authorList>
            <person name="Yeh Z.-Y."/>
            <person name="Ni N.-T."/>
            <person name="Lo P.-H."/>
            <person name="Mushyakhwo K."/>
            <person name="Lin C.-F."/>
            <person name="Nai Y.-S."/>
        </authorList>
    </citation>
    <scope>NUCLEOTIDE SEQUENCE</scope>
    <source>
        <strain evidence="1">NCHU-NPUST-175</strain>
    </source>
</reference>
<keyword evidence="2" id="KW-1185">Reference proteome</keyword>
<proteinExistence type="predicted"/>
<accession>A0ACC4DK91</accession>